<evidence type="ECO:0000313" key="1">
    <source>
        <dbReference type="Proteomes" id="UP000887579"/>
    </source>
</evidence>
<name>A0AC34GS78_9BILA</name>
<evidence type="ECO:0000313" key="2">
    <source>
        <dbReference type="WBParaSite" id="ES5_v2.g7583.t1"/>
    </source>
</evidence>
<proteinExistence type="predicted"/>
<dbReference type="Proteomes" id="UP000887579">
    <property type="component" value="Unplaced"/>
</dbReference>
<accession>A0AC34GS78</accession>
<reference evidence="2" key="1">
    <citation type="submission" date="2022-11" db="UniProtKB">
        <authorList>
            <consortium name="WormBaseParasite"/>
        </authorList>
    </citation>
    <scope>IDENTIFICATION</scope>
</reference>
<protein>
    <submittedName>
        <fullName evidence="2">Uncharacterized protein</fullName>
    </submittedName>
</protein>
<dbReference type="WBParaSite" id="ES5_v2.g7583.t1">
    <property type="protein sequence ID" value="ES5_v2.g7583.t1"/>
    <property type="gene ID" value="ES5_v2.g7583"/>
</dbReference>
<sequence>MASTSSSQPYYKLLQWQHFPTLYDFIYRNFLCNNDTNISAVLEEALSFPHSCLDEVWDCYRTFQDYPNTSDALEKYKKSKKLYQRLIRTDGYARAWFDCLLEVGDDEFVIQNVEDRIQELDKELWHIYIHYLHGININAAHEVYTRYLNSFLDDTSLDHLFKDYSPRPTRFKKEYIKSRCNSLKPWERATSPPPQPRKSRKRKHGETAPKVVRFSKENQARQYFTFPLHTMECIAANANPAMLEKLYQSCKYFYAKRPSSLPILRTLIIDRCIKRGQKASSSSALTISETDLNSVPSNLTITMALHIKACSSNSIFSILTQKIYHSQIRFLRLSSQSFTLAEFERFINPNLLEYIHLEDVDVLVNDRSVYADFDKILALLPAAKYIEMNNSTTWFGPETLHNIHQFTRKNQFKHFVISEVNALKDIACFCNFLRKNITEGSKIGIKFDKNVIKFPRYRKFCNKFFKRLQKKDGFKNINFDISQG</sequence>
<organism evidence="1 2">
    <name type="scientific">Panagrolaimus sp. ES5</name>
    <dbReference type="NCBI Taxonomy" id="591445"/>
    <lineage>
        <taxon>Eukaryota</taxon>
        <taxon>Metazoa</taxon>
        <taxon>Ecdysozoa</taxon>
        <taxon>Nematoda</taxon>
        <taxon>Chromadorea</taxon>
        <taxon>Rhabditida</taxon>
        <taxon>Tylenchina</taxon>
        <taxon>Panagrolaimomorpha</taxon>
        <taxon>Panagrolaimoidea</taxon>
        <taxon>Panagrolaimidae</taxon>
        <taxon>Panagrolaimus</taxon>
    </lineage>
</organism>